<keyword evidence="11" id="KW-0732">Signal</keyword>
<dbReference type="PANTHER" id="PTHR46539">
    <property type="entry name" value="E3 UBIQUITIN-PROTEIN LIGASE ATL42"/>
    <property type="match status" value="1"/>
</dbReference>
<dbReference type="SUPFAM" id="SSF57850">
    <property type="entry name" value="RING/U-box"/>
    <property type="match status" value="1"/>
</dbReference>
<evidence type="ECO:0000313" key="14">
    <source>
        <dbReference type="Proteomes" id="UP000019484"/>
    </source>
</evidence>
<feature type="chain" id="PRO_5004935119" description="RING-type domain-containing protein" evidence="11">
    <location>
        <begin position="28"/>
        <end position="518"/>
    </location>
</feature>
<feature type="signal peptide" evidence="11">
    <location>
        <begin position="1"/>
        <end position="27"/>
    </location>
</feature>
<evidence type="ECO:0000256" key="10">
    <source>
        <dbReference type="SAM" id="Phobius"/>
    </source>
</evidence>
<comment type="caution">
    <text evidence="13">The sequence shown here is derived from an EMBL/GenBank/DDBJ whole genome shotgun (WGS) entry which is preliminary data.</text>
</comment>
<keyword evidence="4 8" id="KW-0863">Zinc-finger</keyword>
<feature type="compositionally biased region" description="Basic and acidic residues" evidence="9">
    <location>
        <begin position="505"/>
        <end position="518"/>
    </location>
</feature>
<feature type="compositionally biased region" description="Basic and acidic residues" evidence="9">
    <location>
        <begin position="406"/>
        <end position="421"/>
    </location>
</feature>
<evidence type="ECO:0000256" key="4">
    <source>
        <dbReference type="ARBA" id="ARBA00022771"/>
    </source>
</evidence>
<name>W9YXB5_9EURO</name>
<dbReference type="GO" id="GO:0008270">
    <property type="term" value="F:zinc ion binding"/>
    <property type="evidence" value="ECO:0007669"/>
    <property type="project" value="UniProtKB-KW"/>
</dbReference>
<feature type="region of interest" description="Disordered" evidence="9">
    <location>
        <begin position="478"/>
        <end position="518"/>
    </location>
</feature>
<gene>
    <name evidence="13" type="ORF">A1O1_02289</name>
</gene>
<evidence type="ECO:0000256" key="8">
    <source>
        <dbReference type="PROSITE-ProRule" id="PRU00175"/>
    </source>
</evidence>
<evidence type="ECO:0000256" key="11">
    <source>
        <dbReference type="SAM" id="SignalP"/>
    </source>
</evidence>
<dbReference type="InterPro" id="IPR001841">
    <property type="entry name" value="Znf_RING"/>
</dbReference>
<dbReference type="RefSeq" id="XP_007721390.1">
    <property type="nucleotide sequence ID" value="XM_007723200.1"/>
</dbReference>
<evidence type="ECO:0000256" key="6">
    <source>
        <dbReference type="ARBA" id="ARBA00022989"/>
    </source>
</evidence>
<proteinExistence type="predicted"/>
<dbReference type="PANTHER" id="PTHR46539:SF1">
    <property type="entry name" value="E3 UBIQUITIN-PROTEIN LIGASE ATL42"/>
    <property type="match status" value="1"/>
</dbReference>
<comment type="subcellular location">
    <subcellularLocation>
        <location evidence="1">Membrane</location>
    </subcellularLocation>
</comment>
<dbReference type="STRING" id="1182541.W9YXB5"/>
<evidence type="ECO:0000313" key="13">
    <source>
        <dbReference type="EMBL" id="EXJ93896.1"/>
    </source>
</evidence>
<sequence length="518" mass="55126">MQIRLVSEGWLAIVLAWLSLVSVGSFAQTIGPSNATQDLEPVATSPRFILNGSELAGISAVPLAPVGPETGLSHDYFVQLRVQGHLVNVDASNANDISGGNQFSYLSCDPESYTGNLDAGEVFRIVVNSPSANLVILYSETSNHCLVTGLSNLPNMAHIFTTTDPTVASRLAALDLSQNSPGVATLLPDLHSYTNFSSGSSGSNGNNSPGQSPTTAVAMIILYSITGIITALFVVIIVTGAVRAHRHPERYGPRNIIGRGRQSRARGIARAMLETLPIVKFGDPVDLSKKPAEGADIEMNAGNTADPTAAEHTSSDKSAVREDATAADSGPGGLPVAIATSNADGTDAEGHLGCSICTEDFKKGEEVRVLPCNHKFHPDCVDPWLLNVSGTCPLCRTHLRPQTQDTHAEGEGEGEAGERRSSGATLQAGHDGQYPPPLPGAVQPDGSATRHGRRVPIAHLRSLVHVSREDRIAALQRLRQETLQSGSPRPTDDERSGLTRRFRERFRIRTERRGTVSE</sequence>
<organism evidence="13 14">
    <name type="scientific">Capronia coronata CBS 617.96</name>
    <dbReference type="NCBI Taxonomy" id="1182541"/>
    <lineage>
        <taxon>Eukaryota</taxon>
        <taxon>Fungi</taxon>
        <taxon>Dikarya</taxon>
        <taxon>Ascomycota</taxon>
        <taxon>Pezizomycotina</taxon>
        <taxon>Eurotiomycetes</taxon>
        <taxon>Chaetothyriomycetidae</taxon>
        <taxon>Chaetothyriales</taxon>
        <taxon>Herpotrichiellaceae</taxon>
        <taxon>Capronia</taxon>
    </lineage>
</organism>
<feature type="compositionally biased region" description="Basic and acidic residues" evidence="9">
    <location>
        <begin position="313"/>
        <end position="324"/>
    </location>
</feature>
<dbReference type="GO" id="GO:0016020">
    <property type="term" value="C:membrane"/>
    <property type="evidence" value="ECO:0007669"/>
    <property type="project" value="UniProtKB-SubCell"/>
</dbReference>
<evidence type="ECO:0000259" key="12">
    <source>
        <dbReference type="PROSITE" id="PS50089"/>
    </source>
</evidence>
<dbReference type="eggNOG" id="KOG0800">
    <property type="taxonomic scope" value="Eukaryota"/>
</dbReference>
<feature type="transmembrane region" description="Helical" evidence="10">
    <location>
        <begin position="216"/>
        <end position="242"/>
    </location>
</feature>
<dbReference type="GeneID" id="19157189"/>
<keyword evidence="6 10" id="KW-1133">Transmembrane helix</keyword>
<dbReference type="PROSITE" id="PS50089">
    <property type="entry name" value="ZF_RING_2"/>
    <property type="match status" value="1"/>
</dbReference>
<keyword evidence="7 10" id="KW-0472">Membrane</keyword>
<dbReference type="OrthoDB" id="8062037at2759"/>
<keyword evidence="14" id="KW-1185">Reference proteome</keyword>
<dbReference type="EMBL" id="AMWN01000002">
    <property type="protein sequence ID" value="EXJ93896.1"/>
    <property type="molecule type" value="Genomic_DNA"/>
</dbReference>
<dbReference type="HOGENOM" id="CLU_008264_1_1_1"/>
<keyword evidence="5" id="KW-0862">Zinc</keyword>
<evidence type="ECO:0000256" key="7">
    <source>
        <dbReference type="ARBA" id="ARBA00023136"/>
    </source>
</evidence>
<reference evidence="13 14" key="1">
    <citation type="submission" date="2013-03" db="EMBL/GenBank/DDBJ databases">
        <title>The Genome Sequence of Capronia coronata CBS 617.96.</title>
        <authorList>
            <consortium name="The Broad Institute Genomics Platform"/>
            <person name="Cuomo C."/>
            <person name="de Hoog S."/>
            <person name="Gorbushina A."/>
            <person name="Walker B."/>
            <person name="Young S.K."/>
            <person name="Zeng Q."/>
            <person name="Gargeya S."/>
            <person name="Fitzgerald M."/>
            <person name="Haas B."/>
            <person name="Abouelleil A."/>
            <person name="Allen A.W."/>
            <person name="Alvarado L."/>
            <person name="Arachchi H.M."/>
            <person name="Berlin A.M."/>
            <person name="Chapman S.B."/>
            <person name="Gainer-Dewar J."/>
            <person name="Goldberg J."/>
            <person name="Griggs A."/>
            <person name="Gujja S."/>
            <person name="Hansen M."/>
            <person name="Howarth C."/>
            <person name="Imamovic A."/>
            <person name="Ireland A."/>
            <person name="Larimer J."/>
            <person name="McCowan C."/>
            <person name="Murphy C."/>
            <person name="Pearson M."/>
            <person name="Poon T.W."/>
            <person name="Priest M."/>
            <person name="Roberts A."/>
            <person name="Saif S."/>
            <person name="Shea T."/>
            <person name="Sisk P."/>
            <person name="Sykes S."/>
            <person name="Wortman J."/>
            <person name="Nusbaum C."/>
            <person name="Birren B."/>
        </authorList>
    </citation>
    <scope>NUCLEOTIDE SEQUENCE [LARGE SCALE GENOMIC DNA]</scope>
    <source>
        <strain evidence="13 14">CBS 617.96</strain>
    </source>
</reference>
<dbReference type="SMART" id="SM00184">
    <property type="entry name" value="RING"/>
    <property type="match status" value="1"/>
</dbReference>
<evidence type="ECO:0000256" key="9">
    <source>
        <dbReference type="SAM" id="MobiDB-lite"/>
    </source>
</evidence>
<dbReference type="CDD" id="cd16454">
    <property type="entry name" value="RING-H2_PA-TM-RING"/>
    <property type="match status" value="1"/>
</dbReference>
<evidence type="ECO:0000256" key="2">
    <source>
        <dbReference type="ARBA" id="ARBA00022692"/>
    </source>
</evidence>
<feature type="region of interest" description="Disordered" evidence="9">
    <location>
        <begin position="297"/>
        <end position="342"/>
    </location>
</feature>
<keyword evidence="2 10" id="KW-0812">Transmembrane</keyword>
<evidence type="ECO:0000256" key="1">
    <source>
        <dbReference type="ARBA" id="ARBA00004370"/>
    </source>
</evidence>
<evidence type="ECO:0000256" key="5">
    <source>
        <dbReference type="ARBA" id="ARBA00022833"/>
    </source>
</evidence>
<accession>W9YXB5</accession>
<protein>
    <recommendedName>
        <fullName evidence="12">RING-type domain-containing protein</fullName>
    </recommendedName>
</protein>
<evidence type="ECO:0000256" key="3">
    <source>
        <dbReference type="ARBA" id="ARBA00022723"/>
    </source>
</evidence>
<keyword evidence="3" id="KW-0479">Metal-binding</keyword>
<dbReference type="InterPro" id="IPR013083">
    <property type="entry name" value="Znf_RING/FYVE/PHD"/>
</dbReference>
<feature type="domain" description="RING-type" evidence="12">
    <location>
        <begin position="354"/>
        <end position="396"/>
    </location>
</feature>
<dbReference type="Gene3D" id="3.30.40.10">
    <property type="entry name" value="Zinc/RING finger domain, C3HC4 (zinc finger)"/>
    <property type="match status" value="1"/>
</dbReference>
<dbReference type="Proteomes" id="UP000019484">
    <property type="component" value="Unassembled WGS sequence"/>
</dbReference>
<dbReference type="Pfam" id="PF13639">
    <property type="entry name" value="zf-RING_2"/>
    <property type="match status" value="1"/>
</dbReference>
<feature type="region of interest" description="Disordered" evidence="9">
    <location>
        <begin position="402"/>
        <end position="450"/>
    </location>
</feature>
<dbReference type="AlphaFoldDB" id="W9YXB5"/>